<reference evidence="2" key="1">
    <citation type="journal article" date="2020" name="Stud. Mycol.">
        <title>101 Dothideomycetes genomes: a test case for predicting lifestyles and emergence of pathogens.</title>
        <authorList>
            <person name="Haridas S."/>
            <person name="Albert R."/>
            <person name="Binder M."/>
            <person name="Bloem J."/>
            <person name="Labutti K."/>
            <person name="Salamov A."/>
            <person name="Andreopoulos B."/>
            <person name="Baker S."/>
            <person name="Barry K."/>
            <person name="Bills G."/>
            <person name="Bluhm B."/>
            <person name="Cannon C."/>
            <person name="Castanera R."/>
            <person name="Culley D."/>
            <person name="Daum C."/>
            <person name="Ezra D."/>
            <person name="Gonzalez J."/>
            <person name="Henrissat B."/>
            <person name="Kuo A."/>
            <person name="Liang C."/>
            <person name="Lipzen A."/>
            <person name="Lutzoni F."/>
            <person name="Magnuson J."/>
            <person name="Mondo S."/>
            <person name="Nolan M."/>
            <person name="Ohm R."/>
            <person name="Pangilinan J."/>
            <person name="Park H.-J."/>
            <person name="Ramirez L."/>
            <person name="Alfaro M."/>
            <person name="Sun H."/>
            <person name="Tritt A."/>
            <person name="Yoshinaga Y."/>
            <person name="Zwiers L.-H."/>
            <person name="Turgeon B."/>
            <person name="Goodwin S."/>
            <person name="Spatafora J."/>
            <person name="Crous P."/>
            <person name="Grigoriev I."/>
        </authorList>
    </citation>
    <scope>NUCLEOTIDE SEQUENCE</scope>
    <source>
        <strain evidence="2">CBS 279.74</strain>
    </source>
</reference>
<organism evidence="2 3">
    <name type="scientific">Pleomassaria siparia CBS 279.74</name>
    <dbReference type="NCBI Taxonomy" id="1314801"/>
    <lineage>
        <taxon>Eukaryota</taxon>
        <taxon>Fungi</taxon>
        <taxon>Dikarya</taxon>
        <taxon>Ascomycota</taxon>
        <taxon>Pezizomycotina</taxon>
        <taxon>Dothideomycetes</taxon>
        <taxon>Pleosporomycetidae</taxon>
        <taxon>Pleosporales</taxon>
        <taxon>Pleomassariaceae</taxon>
        <taxon>Pleomassaria</taxon>
    </lineage>
</organism>
<dbReference type="OrthoDB" id="3799239at2759"/>
<evidence type="ECO:0000313" key="2">
    <source>
        <dbReference type="EMBL" id="KAF2714900.1"/>
    </source>
</evidence>
<dbReference type="Proteomes" id="UP000799428">
    <property type="component" value="Unassembled WGS sequence"/>
</dbReference>
<evidence type="ECO:0000313" key="3">
    <source>
        <dbReference type="Proteomes" id="UP000799428"/>
    </source>
</evidence>
<keyword evidence="3" id="KW-1185">Reference proteome</keyword>
<gene>
    <name evidence="2" type="ORF">K504DRAFT_529156</name>
</gene>
<evidence type="ECO:0000256" key="1">
    <source>
        <dbReference type="SAM" id="MobiDB-lite"/>
    </source>
</evidence>
<name>A0A6G1KQ13_9PLEO</name>
<accession>A0A6G1KQ13</accession>
<dbReference type="AlphaFoldDB" id="A0A6G1KQ13"/>
<protein>
    <submittedName>
        <fullName evidence="2">Uncharacterized protein</fullName>
    </submittedName>
</protein>
<proteinExistence type="predicted"/>
<sequence length="303" mass="34145">MGEDSTSLTTSPDFQINLAVHPTTSLSAHSSRNQANQRPREDDCCHTIITNTSYPTIDIVKEPCGSNCTRYGLLRATGISMDSFSGITHNPFCCPACIEENLRKRYDRTHTEYSLMGWTPSKNQEKNIRVWTHRLVLKCMQSGQKVAQGVQGIFKLEGMTYYEPLRQELFAHSAMPKHLNATKPIGRGRAWTIRDGREDWRRGRNESPGTDDDMFEFSPKKAGNYRQRSPAKKKVDAQMDGLVDHLFDTKVDLPKDDALMTNLMADLTARAKAKAKTGAGFGAKDHFADFVKLCIVTDNHKDR</sequence>
<feature type="region of interest" description="Disordered" evidence="1">
    <location>
        <begin position="200"/>
        <end position="233"/>
    </location>
</feature>
<dbReference type="EMBL" id="MU005764">
    <property type="protein sequence ID" value="KAF2714900.1"/>
    <property type="molecule type" value="Genomic_DNA"/>
</dbReference>